<evidence type="ECO:0000256" key="2">
    <source>
        <dbReference type="ARBA" id="ARBA00004496"/>
    </source>
</evidence>
<dbReference type="InterPro" id="IPR024970">
    <property type="entry name" value="Maelstrom"/>
</dbReference>
<evidence type="ECO:0000256" key="5">
    <source>
        <dbReference type="ARBA" id="ARBA00022782"/>
    </source>
</evidence>
<evidence type="ECO:0000256" key="1">
    <source>
        <dbReference type="ARBA" id="ARBA00004123"/>
    </source>
</evidence>
<comment type="similarity">
    <text evidence="3">Belongs to the maelstrom family.</text>
</comment>
<keyword evidence="8" id="KW-0539">Nucleus</keyword>
<dbReference type="AlphaFoldDB" id="A0A182R9G7"/>
<dbReference type="Pfam" id="PF13017">
    <property type="entry name" value="Maelstrom"/>
    <property type="match status" value="1"/>
</dbReference>
<dbReference type="VEuPathDB" id="VectorBase:AFUN2_003838"/>
<keyword evidence="7" id="KW-0943">RNA-mediated gene silencing</keyword>
<evidence type="ECO:0000259" key="9">
    <source>
        <dbReference type="Pfam" id="PF13017"/>
    </source>
</evidence>
<dbReference type="GO" id="GO:0043565">
    <property type="term" value="F:sequence-specific DNA binding"/>
    <property type="evidence" value="ECO:0007669"/>
    <property type="project" value="TreeGrafter"/>
</dbReference>
<proteinExistence type="inferred from homology"/>
<comment type="subcellular location">
    <subcellularLocation>
        <location evidence="2">Cytoplasm</location>
    </subcellularLocation>
    <subcellularLocation>
        <location evidence="1">Nucleus</location>
    </subcellularLocation>
</comment>
<keyword evidence="6" id="KW-0238">DNA-binding</keyword>
<dbReference type="GO" id="GO:0043186">
    <property type="term" value="C:P granule"/>
    <property type="evidence" value="ECO:0007669"/>
    <property type="project" value="TreeGrafter"/>
</dbReference>
<accession>A0A182R9G7</accession>
<dbReference type="GO" id="GO:0007140">
    <property type="term" value="P:male meiotic nuclear division"/>
    <property type="evidence" value="ECO:0007669"/>
    <property type="project" value="TreeGrafter"/>
</dbReference>
<sequence>MQESATEQHLQKLHEKEQFGDLKNDLTTESMQQRVELNDDFTKEDFYIISMLYFCRTVDGVYIPAELGVVQYSVQAGVKKQLHLHINPGKIPRGLNNEAWQHTSQTHNLPMPPNALGLTDNDEIEELLLNFLDAKEQFPLLFFANAKDVPVVENMLRSLLTNRVRKDMIIVYPLSELLQQLQNSVDVNSEGHLTMRNAQQMFDMDFFSYTSGISCEYHESNSLLNECALSQCIRWAYTISKCCCKHLEMELIPGKHIPQVAVDEQQIQSVTESSEDDNIVHKQELPSVTDESADETSSIVSVDRISFVSYATHFTAMTNGQTTTEDEHEKETQIQLVCDNVDLMRSFLSEQKSVEDYMESLKLHEPKS</sequence>
<dbReference type="GO" id="GO:0060964">
    <property type="term" value="P:regulation of miRNA-mediated gene silencing"/>
    <property type="evidence" value="ECO:0007669"/>
    <property type="project" value="InterPro"/>
</dbReference>
<dbReference type="GO" id="GO:0045892">
    <property type="term" value="P:negative regulation of DNA-templated transcription"/>
    <property type="evidence" value="ECO:0007669"/>
    <property type="project" value="TreeGrafter"/>
</dbReference>
<dbReference type="GO" id="GO:0034587">
    <property type="term" value="P:piRNA processing"/>
    <property type="evidence" value="ECO:0007669"/>
    <property type="project" value="TreeGrafter"/>
</dbReference>
<dbReference type="GO" id="GO:0030154">
    <property type="term" value="P:cell differentiation"/>
    <property type="evidence" value="ECO:0007669"/>
    <property type="project" value="UniProtKB-KW"/>
</dbReference>
<keyword evidence="4" id="KW-0963">Cytoplasm</keyword>
<reference evidence="10" key="1">
    <citation type="submission" date="2020-05" db="UniProtKB">
        <authorList>
            <consortium name="EnsemblMetazoa"/>
        </authorList>
    </citation>
    <scope>IDENTIFICATION</scope>
    <source>
        <strain evidence="10">FUMOZ</strain>
    </source>
</reference>
<dbReference type="PANTHER" id="PTHR21358:SF4">
    <property type="entry name" value="PROTEIN MAELSTROM HOMOLOG"/>
    <property type="match status" value="1"/>
</dbReference>
<dbReference type="EnsemblMetazoa" id="AFUN002827-RA">
    <property type="protein sequence ID" value="AFUN002827-PA"/>
    <property type="gene ID" value="AFUN002827"/>
</dbReference>
<organism evidence="10">
    <name type="scientific">Anopheles funestus</name>
    <name type="common">African malaria mosquito</name>
    <dbReference type="NCBI Taxonomy" id="62324"/>
    <lineage>
        <taxon>Eukaryota</taxon>
        <taxon>Metazoa</taxon>
        <taxon>Ecdysozoa</taxon>
        <taxon>Arthropoda</taxon>
        <taxon>Hexapoda</taxon>
        <taxon>Insecta</taxon>
        <taxon>Pterygota</taxon>
        <taxon>Neoptera</taxon>
        <taxon>Endopterygota</taxon>
        <taxon>Diptera</taxon>
        <taxon>Nematocera</taxon>
        <taxon>Culicoidea</taxon>
        <taxon>Culicidae</taxon>
        <taxon>Anophelinae</taxon>
        <taxon>Anopheles</taxon>
    </lineage>
</organism>
<evidence type="ECO:0000313" key="10">
    <source>
        <dbReference type="EnsemblMetazoa" id="AFUN002827-PA"/>
    </source>
</evidence>
<dbReference type="PANTHER" id="PTHR21358">
    <property type="entry name" value="PROTEIN MAELSTROM HOMOLOG"/>
    <property type="match status" value="1"/>
</dbReference>
<dbReference type="GO" id="GO:0007283">
    <property type="term" value="P:spermatogenesis"/>
    <property type="evidence" value="ECO:0007669"/>
    <property type="project" value="TreeGrafter"/>
</dbReference>
<evidence type="ECO:0000256" key="7">
    <source>
        <dbReference type="ARBA" id="ARBA00023158"/>
    </source>
</evidence>
<dbReference type="GO" id="GO:0005634">
    <property type="term" value="C:nucleus"/>
    <property type="evidence" value="ECO:0007669"/>
    <property type="project" value="UniProtKB-SubCell"/>
</dbReference>
<keyword evidence="5" id="KW-0221">Differentiation</keyword>
<name>A0A182R9G7_ANOFN</name>
<evidence type="ECO:0000256" key="3">
    <source>
        <dbReference type="ARBA" id="ARBA00007057"/>
    </source>
</evidence>
<evidence type="ECO:0000256" key="6">
    <source>
        <dbReference type="ARBA" id="ARBA00023125"/>
    </source>
</evidence>
<dbReference type="InterPro" id="IPR039259">
    <property type="entry name" value="Protein_maelstrom"/>
</dbReference>
<feature type="domain" description="Maelstrom" evidence="9">
    <location>
        <begin position="58"/>
        <end position="260"/>
    </location>
</feature>
<protein>
    <recommendedName>
        <fullName evidence="9">Maelstrom domain-containing protein</fullName>
    </recommendedName>
</protein>
<dbReference type="VEuPathDB" id="VectorBase:AFUN002827"/>
<evidence type="ECO:0000256" key="8">
    <source>
        <dbReference type="ARBA" id="ARBA00023242"/>
    </source>
</evidence>
<evidence type="ECO:0000256" key="4">
    <source>
        <dbReference type="ARBA" id="ARBA00022490"/>
    </source>
</evidence>